<dbReference type="InterPro" id="IPR012441">
    <property type="entry name" value="DUF1643"/>
</dbReference>
<dbReference type="OrthoDB" id="9807577at2"/>
<evidence type="ECO:0008006" key="3">
    <source>
        <dbReference type="Google" id="ProtNLM"/>
    </source>
</evidence>
<sequence>MNNYNDIKMVAEGDSIRYALIKEGKNMLYVFGVNPSTATDEKADPTMRKVIRFADINGFCGFAMMNLYPLRSTDPYALPHNIDFKLHQKNLQKIKEIIGNNKNPVVVLAFGNPINATTYLKDCLKDIVDLLQPLNPKWKQIGEPTKLGNPRHPSRAAYSMGINDFDVYEYIKK</sequence>
<dbReference type="RefSeq" id="WP_073210480.1">
    <property type="nucleotide sequence ID" value="NZ_FRBD01000021.1"/>
</dbReference>
<organism evidence="1 2">
    <name type="scientific">Xylanibacter ruminicola</name>
    <name type="common">Prevotella ruminicola</name>
    <dbReference type="NCBI Taxonomy" id="839"/>
    <lineage>
        <taxon>Bacteria</taxon>
        <taxon>Pseudomonadati</taxon>
        <taxon>Bacteroidota</taxon>
        <taxon>Bacteroidia</taxon>
        <taxon>Bacteroidales</taxon>
        <taxon>Prevotellaceae</taxon>
        <taxon>Xylanibacter</taxon>
    </lineage>
</organism>
<dbReference type="Proteomes" id="UP000184130">
    <property type="component" value="Unassembled WGS sequence"/>
</dbReference>
<proteinExistence type="predicted"/>
<evidence type="ECO:0000313" key="1">
    <source>
        <dbReference type="EMBL" id="SHL08167.1"/>
    </source>
</evidence>
<accession>A0A1M6XQ90</accession>
<dbReference type="AlphaFoldDB" id="A0A1M6XQ90"/>
<dbReference type="EMBL" id="FRBD01000021">
    <property type="protein sequence ID" value="SHL08167.1"/>
    <property type="molecule type" value="Genomic_DNA"/>
</dbReference>
<dbReference type="Pfam" id="PF07799">
    <property type="entry name" value="DUF1643"/>
    <property type="match status" value="1"/>
</dbReference>
<reference evidence="1 2" key="1">
    <citation type="submission" date="2016-11" db="EMBL/GenBank/DDBJ databases">
        <authorList>
            <person name="Jaros S."/>
            <person name="Januszkiewicz K."/>
            <person name="Wedrychowicz H."/>
        </authorList>
    </citation>
    <scope>NUCLEOTIDE SEQUENCE [LARGE SCALE GENOMIC DNA]</scope>
    <source>
        <strain evidence="1 2">KHT3</strain>
    </source>
</reference>
<evidence type="ECO:0000313" key="2">
    <source>
        <dbReference type="Proteomes" id="UP000184130"/>
    </source>
</evidence>
<name>A0A1M6XQ90_XYLRU</name>
<gene>
    <name evidence="1" type="ORF">SAMN05216463_12179</name>
</gene>
<protein>
    <recommendedName>
        <fullName evidence="3">DUF1643 domain-containing protein</fullName>
    </recommendedName>
</protein>